<keyword evidence="2" id="KW-1185">Reference proteome</keyword>
<dbReference type="EMBL" id="CAJVPM010015076">
    <property type="protein sequence ID" value="CAG8605475.1"/>
    <property type="molecule type" value="Genomic_DNA"/>
</dbReference>
<reference evidence="1" key="1">
    <citation type="submission" date="2021-06" db="EMBL/GenBank/DDBJ databases">
        <authorList>
            <person name="Kallberg Y."/>
            <person name="Tangrot J."/>
            <person name="Rosling A."/>
        </authorList>
    </citation>
    <scope>NUCLEOTIDE SEQUENCE</scope>
    <source>
        <strain evidence="1">AU212A</strain>
    </source>
</reference>
<comment type="caution">
    <text evidence="1">The sequence shown here is derived from an EMBL/GenBank/DDBJ whole genome shotgun (WGS) entry which is preliminary data.</text>
</comment>
<accession>A0ACA9MQ87</accession>
<gene>
    <name evidence="1" type="ORF">SCALOS_LOCUS7083</name>
</gene>
<organism evidence="1 2">
    <name type="scientific">Scutellospora calospora</name>
    <dbReference type="NCBI Taxonomy" id="85575"/>
    <lineage>
        <taxon>Eukaryota</taxon>
        <taxon>Fungi</taxon>
        <taxon>Fungi incertae sedis</taxon>
        <taxon>Mucoromycota</taxon>
        <taxon>Glomeromycotina</taxon>
        <taxon>Glomeromycetes</taxon>
        <taxon>Diversisporales</taxon>
        <taxon>Gigasporaceae</taxon>
        <taxon>Scutellospora</taxon>
    </lineage>
</organism>
<sequence length="81" mass="9652">MNLDISWNKEDYFNNIFKLTLEVLAIEIYEEIVNLFDFYFDEKVDLVVAYNIDGLIKDQKDQILLILKKNSDLFARDISEL</sequence>
<dbReference type="Proteomes" id="UP000789860">
    <property type="component" value="Unassembled WGS sequence"/>
</dbReference>
<protein>
    <submittedName>
        <fullName evidence="1">7300_t:CDS:1</fullName>
    </submittedName>
</protein>
<proteinExistence type="predicted"/>
<feature type="non-terminal residue" evidence="1">
    <location>
        <position position="1"/>
    </location>
</feature>
<feature type="non-terminal residue" evidence="1">
    <location>
        <position position="81"/>
    </location>
</feature>
<evidence type="ECO:0000313" key="2">
    <source>
        <dbReference type="Proteomes" id="UP000789860"/>
    </source>
</evidence>
<name>A0ACA9MQ87_9GLOM</name>
<evidence type="ECO:0000313" key="1">
    <source>
        <dbReference type="EMBL" id="CAG8605475.1"/>
    </source>
</evidence>